<feature type="compositionally biased region" description="Polar residues" evidence="1">
    <location>
        <begin position="36"/>
        <end position="50"/>
    </location>
</feature>
<reference evidence="5" key="1">
    <citation type="journal article" date="2019" name="Int. J. Syst. Evol. Microbiol.">
        <title>The Global Catalogue of Microorganisms (GCM) 10K type strain sequencing project: providing services to taxonomists for standard genome sequencing and annotation.</title>
        <authorList>
            <consortium name="The Broad Institute Genomics Platform"/>
            <consortium name="The Broad Institute Genome Sequencing Center for Infectious Disease"/>
            <person name="Wu L."/>
            <person name="Ma J."/>
        </authorList>
    </citation>
    <scope>NUCLEOTIDE SEQUENCE [LARGE SCALE GENOMIC DNA]</scope>
    <source>
        <strain evidence="5">CCUG 59778</strain>
    </source>
</reference>
<evidence type="ECO:0000313" key="5">
    <source>
        <dbReference type="Proteomes" id="UP001595817"/>
    </source>
</evidence>
<dbReference type="PANTHER" id="PTHR31157">
    <property type="entry name" value="SCP DOMAIN-CONTAINING PROTEIN"/>
    <property type="match status" value="1"/>
</dbReference>
<feature type="domain" description="CAP-associated" evidence="3">
    <location>
        <begin position="66"/>
        <end position="204"/>
    </location>
</feature>
<feature type="region of interest" description="Disordered" evidence="1">
    <location>
        <begin position="33"/>
        <end position="56"/>
    </location>
</feature>
<name>A0ABV8X3X1_9LACT</name>
<accession>A0ABV8X3X1</accession>
<dbReference type="RefSeq" id="WP_378151958.1">
    <property type="nucleotide sequence ID" value="NZ_JBHSEC010000002.1"/>
</dbReference>
<protein>
    <submittedName>
        <fullName evidence="4">CAP domain-containing protein</fullName>
    </submittedName>
</protein>
<evidence type="ECO:0000259" key="3">
    <source>
        <dbReference type="Pfam" id="PF14504"/>
    </source>
</evidence>
<dbReference type="Pfam" id="PF00188">
    <property type="entry name" value="CAP"/>
    <property type="match status" value="1"/>
</dbReference>
<dbReference type="SUPFAM" id="SSF55797">
    <property type="entry name" value="PR-1-like"/>
    <property type="match status" value="1"/>
</dbReference>
<evidence type="ECO:0000259" key="2">
    <source>
        <dbReference type="Pfam" id="PF00188"/>
    </source>
</evidence>
<feature type="domain" description="SCP" evidence="2">
    <location>
        <begin position="235"/>
        <end position="338"/>
    </location>
</feature>
<comment type="caution">
    <text evidence="4">The sequence shown here is derived from an EMBL/GenBank/DDBJ whole genome shotgun (WGS) entry which is preliminary data.</text>
</comment>
<gene>
    <name evidence="4" type="ORF">ACFOZY_02655</name>
</gene>
<keyword evidence="5" id="KW-1185">Reference proteome</keyword>
<dbReference type="InterPro" id="IPR029410">
    <property type="entry name" value="CAP_assoc"/>
</dbReference>
<organism evidence="4 5">
    <name type="scientific">Chungangia koreensis</name>
    <dbReference type="NCBI Taxonomy" id="752657"/>
    <lineage>
        <taxon>Bacteria</taxon>
        <taxon>Bacillati</taxon>
        <taxon>Bacillota</taxon>
        <taxon>Bacilli</taxon>
        <taxon>Lactobacillales</taxon>
        <taxon>Chungangia</taxon>
    </lineage>
</organism>
<evidence type="ECO:0000256" key="1">
    <source>
        <dbReference type="SAM" id="MobiDB-lite"/>
    </source>
</evidence>
<evidence type="ECO:0000313" key="4">
    <source>
        <dbReference type="EMBL" id="MFC4409332.1"/>
    </source>
</evidence>
<dbReference type="Gene3D" id="3.40.33.10">
    <property type="entry name" value="CAP"/>
    <property type="match status" value="1"/>
</dbReference>
<dbReference type="InterPro" id="IPR035940">
    <property type="entry name" value="CAP_sf"/>
</dbReference>
<dbReference type="Pfam" id="PF14504">
    <property type="entry name" value="CAP_assoc_N"/>
    <property type="match status" value="1"/>
</dbReference>
<sequence>MRIFLRVLIILAALLLVAFCTDQSIKENKVLEAPSSPGQALPMNNSTPIQGENPPRPEEGLSILVGKAASELIKLAGEPNRIEPSAYGYEWWIYNTAYSTFMMAGIKNGEVNQIYAGGESLDVMPFKIGESLDDIYRTTILIPEITVPIGSNIYVFTLNDDDMDNRMLVAYEGVYAQLYVDEVDETLEAVRFISPEPLVLHKPYDMTYKGQLMSAETPSSELQPAIDLANERQLFDLTNLFRLKHGLSVLKSDKAADVAARLHSADMAKQNFFSHESPKYGDLEERLTVSGIVYDAAGENIASNYVDAAEAVHGWANSEDHREVMMKESFTHVGVGVFGKYYTQNFLEREPIISETK</sequence>
<proteinExistence type="predicted"/>
<dbReference type="Proteomes" id="UP001595817">
    <property type="component" value="Unassembled WGS sequence"/>
</dbReference>
<dbReference type="CDD" id="cd05379">
    <property type="entry name" value="CAP_bacterial"/>
    <property type="match status" value="1"/>
</dbReference>
<dbReference type="InterPro" id="IPR014044">
    <property type="entry name" value="CAP_dom"/>
</dbReference>
<dbReference type="EMBL" id="JBHSEC010000002">
    <property type="protein sequence ID" value="MFC4409332.1"/>
    <property type="molecule type" value="Genomic_DNA"/>
</dbReference>
<dbReference type="PANTHER" id="PTHR31157:SF26">
    <property type="entry name" value="SCP-LIKE EXTRACELLULAR PROTEIN"/>
    <property type="match status" value="1"/>
</dbReference>